<organism evidence="1 2">
    <name type="scientific">Novacetimonas hansenii</name>
    <name type="common">Komagataeibacter hansenii</name>
    <dbReference type="NCBI Taxonomy" id="436"/>
    <lineage>
        <taxon>Bacteria</taxon>
        <taxon>Pseudomonadati</taxon>
        <taxon>Pseudomonadota</taxon>
        <taxon>Alphaproteobacteria</taxon>
        <taxon>Acetobacterales</taxon>
        <taxon>Acetobacteraceae</taxon>
        <taxon>Novacetimonas</taxon>
    </lineage>
</organism>
<proteinExistence type="predicted"/>
<reference evidence="1" key="1">
    <citation type="journal article" date="2021" name="Polymers (Basel)">
        <title>Highly Stretchable Bacterial Cellulose Produced by Komagataeibacter hansenii SI1.</title>
        <authorList>
            <person name="Cielecka I."/>
            <person name="Ryngajllo M."/>
            <person name="Maniukiewicz W."/>
            <person name="Bielecki S."/>
        </authorList>
    </citation>
    <scope>NUCLEOTIDE SEQUENCE</scope>
    <source>
        <strain evidence="1">SI1</strain>
    </source>
</reference>
<dbReference type="InterPro" id="IPR021808">
    <property type="entry name" value="DUF3383"/>
</dbReference>
<dbReference type="Pfam" id="PF11863">
    <property type="entry name" value="DUF3383"/>
    <property type="match status" value="2"/>
</dbReference>
<dbReference type="AlphaFoldDB" id="A0AAW5ET00"/>
<protein>
    <submittedName>
        <fullName evidence="1">DUF3383 domain-containing protein</fullName>
    </submittedName>
</protein>
<accession>A0AAW5ET00</accession>
<gene>
    <name evidence="1" type="ORF">K1W68_13260</name>
</gene>
<sequence length="474" mass="47314">MAGIPVSSIVRVTPGVLAAGGGVAFLNALVLSRNAGLPASGVSVFTSAADVAATCGENSVEYDMAQVYFTGYTNAVQTPSTLLMAACPTFADGAQGPVTATATATLSAGGAVQAIAVGNGGSGYTTAPSVTVSGGGGSGATATATVAGGVVVAITVGAGGSGYSSVPTVTLSAPAGSTSGATSGTTPGAVMDALVAVNTGWTGFTTAFEPSLADKQAFAQWTAAQGARFWYVPWDTDPQAVVSGTTVAFGAWVAAQDVAGVTPIYADPMVAALALGWMASQDFSTTSGRTTLKFRQNGLITPTVQTAAMASTLAANGYSYYGGYAGSGTDFEFLSDGAVSGPFAWADSYIGQVWLNGSFQRALLGLLLNTGQIPYNADGDVLIAASVQDTINQALAFGLIRAGVTLTAAQQQQVNNAAARTISDTLATRGWYFLPGASTAAATVRAARASPPCQFWYTDGGSVQSISLSSLEVQ</sequence>
<comment type="caution">
    <text evidence="1">The sequence shown here is derived from an EMBL/GenBank/DDBJ whole genome shotgun (WGS) entry which is preliminary data.</text>
</comment>
<dbReference type="RefSeq" id="WP_247067562.1">
    <property type="nucleotide sequence ID" value="NZ_CP094848.1"/>
</dbReference>
<reference evidence="1" key="2">
    <citation type="submission" date="2022-03" db="EMBL/GenBank/DDBJ databases">
        <authorList>
            <person name="Ryngajllo M."/>
            <person name="Jacek P."/>
            <person name="Kubiak K."/>
        </authorList>
    </citation>
    <scope>NUCLEOTIDE SEQUENCE</scope>
    <source>
        <strain evidence="1">SI1</strain>
    </source>
</reference>
<dbReference type="Proteomes" id="UP001202887">
    <property type="component" value="Unassembled WGS sequence"/>
</dbReference>
<evidence type="ECO:0000313" key="1">
    <source>
        <dbReference type="EMBL" id="MCJ8354946.1"/>
    </source>
</evidence>
<dbReference type="EMBL" id="JAIBCX010000044">
    <property type="protein sequence ID" value="MCJ8354946.1"/>
    <property type="molecule type" value="Genomic_DNA"/>
</dbReference>
<name>A0AAW5ET00_NOVHA</name>
<evidence type="ECO:0000313" key="2">
    <source>
        <dbReference type="Proteomes" id="UP001202887"/>
    </source>
</evidence>